<organism evidence="5 6">
    <name type="scientific">Agromyces allii</name>
    <dbReference type="NCBI Taxonomy" id="393607"/>
    <lineage>
        <taxon>Bacteria</taxon>
        <taxon>Bacillati</taxon>
        <taxon>Actinomycetota</taxon>
        <taxon>Actinomycetes</taxon>
        <taxon>Micrococcales</taxon>
        <taxon>Microbacteriaceae</taxon>
        <taxon>Agromyces</taxon>
    </lineage>
</organism>
<dbReference type="GO" id="GO:0016301">
    <property type="term" value="F:kinase activity"/>
    <property type="evidence" value="ECO:0007669"/>
    <property type="project" value="UniProtKB-KW"/>
</dbReference>
<dbReference type="EMBL" id="BAAAMK010000008">
    <property type="protein sequence ID" value="GAA1961865.1"/>
    <property type="molecule type" value="Genomic_DNA"/>
</dbReference>
<accession>A0ABN2R1R2</accession>
<dbReference type="SUPFAM" id="SSF53613">
    <property type="entry name" value="Ribokinase-like"/>
    <property type="match status" value="1"/>
</dbReference>
<evidence type="ECO:0000313" key="6">
    <source>
        <dbReference type="Proteomes" id="UP001499954"/>
    </source>
</evidence>
<dbReference type="Gene3D" id="3.40.1190.20">
    <property type="match status" value="1"/>
</dbReference>
<dbReference type="Proteomes" id="UP001499954">
    <property type="component" value="Unassembled WGS sequence"/>
</dbReference>
<name>A0ABN2R1R2_9MICO</name>
<evidence type="ECO:0000256" key="1">
    <source>
        <dbReference type="ARBA" id="ARBA00010688"/>
    </source>
</evidence>
<dbReference type="CDD" id="cd01166">
    <property type="entry name" value="KdgK"/>
    <property type="match status" value="1"/>
</dbReference>
<comment type="caution">
    <text evidence="5">The sequence shown here is derived from an EMBL/GenBank/DDBJ whole genome shotgun (WGS) entry which is preliminary data.</text>
</comment>
<evidence type="ECO:0000259" key="4">
    <source>
        <dbReference type="Pfam" id="PF00294"/>
    </source>
</evidence>
<dbReference type="PANTHER" id="PTHR43085">
    <property type="entry name" value="HEXOKINASE FAMILY MEMBER"/>
    <property type="match status" value="1"/>
</dbReference>
<feature type="domain" description="Carbohydrate kinase PfkB" evidence="4">
    <location>
        <begin position="3"/>
        <end position="282"/>
    </location>
</feature>
<gene>
    <name evidence="5" type="ORF">GCM10009717_30820</name>
</gene>
<keyword evidence="6" id="KW-1185">Reference proteome</keyword>
<evidence type="ECO:0000256" key="2">
    <source>
        <dbReference type="ARBA" id="ARBA00022679"/>
    </source>
</evidence>
<dbReference type="InterPro" id="IPR029056">
    <property type="entry name" value="Ribokinase-like"/>
</dbReference>
<protein>
    <submittedName>
        <fullName evidence="5">Sugar kinase</fullName>
    </submittedName>
</protein>
<keyword evidence="3 5" id="KW-0418">Kinase</keyword>
<keyword evidence="2" id="KW-0808">Transferase</keyword>
<sequence>MLTVGETMVLVTPAVAEPLESATAFHLDPGGAESNVACHLAALGTSVAWASAVGDDALGRRLVRQITDHGVDTAWVRRDAAAQTGLYVKDPGNGVRYYRAGSAASRLEPSFADDLPIADVRLVHVSGITPALSTSCDALVDAILDRAAAAGVPVSFDVNHRAQLWPSTDAAAGRLAALAARADLVFVGLDEAQVLWGAKTPDDVRRLLPDVRELVVKDGAVGATAYLGDAEGVHVPAFVVDVVEVVGAGDAFAAGYLHAMLRGAAPDERLLAGHERAVLTIADTADVPRGIR</sequence>
<dbReference type="InterPro" id="IPR050306">
    <property type="entry name" value="PfkB_Carbo_kinase"/>
</dbReference>
<proteinExistence type="inferred from homology"/>
<dbReference type="InterPro" id="IPR011611">
    <property type="entry name" value="PfkB_dom"/>
</dbReference>
<evidence type="ECO:0000313" key="5">
    <source>
        <dbReference type="EMBL" id="GAA1961865.1"/>
    </source>
</evidence>
<evidence type="ECO:0000256" key="3">
    <source>
        <dbReference type="ARBA" id="ARBA00022777"/>
    </source>
</evidence>
<dbReference type="PANTHER" id="PTHR43085:SF15">
    <property type="entry name" value="2-DEHYDRO-3-DEOXYGLUCONOKINASE"/>
    <property type="match status" value="1"/>
</dbReference>
<reference evidence="5 6" key="1">
    <citation type="journal article" date="2019" name="Int. J. Syst. Evol. Microbiol.">
        <title>The Global Catalogue of Microorganisms (GCM) 10K type strain sequencing project: providing services to taxonomists for standard genome sequencing and annotation.</title>
        <authorList>
            <consortium name="The Broad Institute Genomics Platform"/>
            <consortium name="The Broad Institute Genome Sequencing Center for Infectious Disease"/>
            <person name="Wu L."/>
            <person name="Ma J."/>
        </authorList>
    </citation>
    <scope>NUCLEOTIDE SEQUENCE [LARGE SCALE GENOMIC DNA]</scope>
    <source>
        <strain evidence="5 6">JCM 13584</strain>
    </source>
</reference>
<comment type="similarity">
    <text evidence="1">Belongs to the carbohydrate kinase PfkB family.</text>
</comment>
<dbReference type="Pfam" id="PF00294">
    <property type="entry name" value="PfkB"/>
    <property type="match status" value="1"/>
</dbReference>